<dbReference type="PIRSF" id="PIRSF018266">
    <property type="entry name" value="FecR"/>
    <property type="match status" value="1"/>
</dbReference>
<dbReference type="Pfam" id="PF16344">
    <property type="entry name" value="FecR_C"/>
    <property type="match status" value="1"/>
</dbReference>
<keyword evidence="4" id="KW-1185">Reference proteome</keyword>
<evidence type="ECO:0000259" key="1">
    <source>
        <dbReference type="Pfam" id="PF04773"/>
    </source>
</evidence>
<gene>
    <name evidence="3" type="ORF">NFI80_06785</name>
</gene>
<feature type="domain" description="Protein FecR C-terminal" evidence="2">
    <location>
        <begin position="294"/>
        <end position="362"/>
    </location>
</feature>
<accession>A0ABY4XQD5</accession>
<dbReference type="InterPro" id="IPR006860">
    <property type="entry name" value="FecR"/>
</dbReference>
<evidence type="ECO:0000313" key="4">
    <source>
        <dbReference type="Proteomes" id="UP001055420"/>
    </source>
</evidence>
<protein>
    <submittedName>
        <fullName evidence="3">FecR domain-containing protein</fullName>
    </submittedName>
</protein>
<dbReference type="EMBL" id="CP098805">
    <property type="protein sequence ID" value="USJ32441.1"/>
    <property type="molecule type" value="Genomic_DNA"/>
</dbReference>
<proteinExistence type="predicted"/>
<dbReference type="RefSeq" id="WP_235163708.1">
    <property type="nucleotide sequence ID" value="NZ_CP098805.1"/>
</dbReference>
<dbReference type="InterPro" id="IPR032508">
    <property type="entry name" value="FecR_C"/>
</dbReference>
<dbReference type="PANTHER" id="PTHR30273">
    <property type="entry name" value="PERIPLASMIC SIGNAL SENSOR AND SIGMA FACTOR ACTIVATOR FECR-RELATED"/>
    <property type="match status" value="1"/>
</dbReference>
<sequence length="368" mass="41706">MGYRHHTVEDFARDERFRKWVIAPTPEITAFWLKWIAENPDKAAEIGMAKELVLTVSDMYQDNLSDEMLQHEIGEICRLAELQKNTHKHKSIYHLLAEPLWRVAAIFVFVSAVGLWFYKTHNRPDSPVLVSSKSSAVDSIIVQKNATETEMTVFLSDNSVATLSPGSTICYPVTFAHGERKVVLTGEAFFDVAKNPDRPFLVYTNETVTKVLGTSFRVKALDRENTVMVLVRTGRVSVYPKTEYETLQKKPDKKVSMIVLDPNQQAVFNRKDNKLLKGMVINRQLLSELSVQKELIFDDMPVSQVFKALQDMYGIVIDYDHDMLANCSISAQFNDENLKQRLSAICQAIDAGYEMVNGKVVITSKGCN</sequence>
<dbReference type="Gene3D" id="3.55.50.30">
    <property type="match status" value="1"/>
</dbReference>
<reference evidence="3" key="1">
    <citation type="submission" date="2022-06" db="EMBL/GenBank/DDBJ databases">
        <title>Novel species in genus Dyadobacter.</title>
        <authorList>
            <person name="Ma C."/>
        </authorList>
    </citation>
    <scope>NUCLEOTIDE SEQUENCE</scope>
    <source>
        <strain evidence="3">CY22</strain>
    </source>
</reference>
<name>A0ABY4XQD5_9BACT</name>
<dbReference type="Proteomes" id="UP001055420">
    <property type="component" value="Chromosome"/>
</dbReference>
<feature type="domain" description="FecR protein" evidence="1">
    <location>
        <begin position="149"/>
        <end position="236"/>
    </location>
</feature>
<dbReference type="Pfam" id="PF04773">
    <property type="entry name" value="FecR"/>
    <property type="match status" value="1"/>
</dbReference>
<dbReference type="InterPro" id="IPR012373">
    <property type="entry name" value="Ferrdict_sens_TM"/>
</dbReference>
<evidence type="ECO:0000259" key="2">
    <source>
        <dbReference type="Pfam" id="PF16344"/>
    </source>
</evidence>
<organism evidence="3 4">
    <name type="scientific">Dyadobacter chenhuakuii</name>
    <dbReference type="NCBI Taxonomy" id="2909339"/>
    <lineage>
        <taxon>Bacteria</taxon>
        <taxon>Pseudomonadati</taxon>
        <taxon>Bacteroidota</taxon>
        <taxon>Cytophagia</taxon>
        <taxon>Cytophagales</taxon>
        <taxon>Spirosomataceae</taxon>
        <taxon>Dyadobacter</taxon>
    </lineage>
</organism>
<dbReference type="PANTHER" id="PTHR30273:SF2">
    <property type="entry name" value="PROTEIN FECR"/>
    <property type="match status" value="1"/>
</dbReference>
<dbReference type="Gene3D" id="2.60.120.1440">
    <property type="match status" value="1"/>
</dbReference>
<evidence type="ECO:0000313" key="3">
    <source>
        <dbReference type="EMBL" id="USJ32441.1"/>
    </source>
</evidence>